<name>A0A6C0H214_9ZZZZ</name>
<sequence>MFYQSYPLQVYHIESLRQQRQQRQHKKSVSWDNIVSVYNTYSVEDYDRTCYIERDTVSFYNQHITYRNLYDNIVATSTDSSKTEFTEDLSGVTYDCIQFDKTDGDKNYISPVVKFDIIGSLFEYFGIIE</sequence>
<dbReference type="AlphaFoldDB" id="A0A6C0H214"/>
<proteinExistence type="predicted"/>
<evidence type="ECO:0000313" key="1">
    <source>
        <dbReference type="EMBL" id="QHT74420.1"/>
    </source>
</evidence>
<accession>A0A6C0H214</accession>
<reference evidence="1" key="1">
    <citation type="journal article" date="2020" name="Nature">
        <title>Giant virus diversity and host interactions through global metagenomics.</title>
        <authorList>
            <person name="Schulz F."/>
            <person name="Roux S."/>
            <person name="Paez-Espino D."/>
            <person name="Jungbluth S."/>
            <person name="Walsh D.A."/>
            <person name="Denef V.J."/>
            <person name="McMahon K.D."/>
            <person name="Konstantinidis K.T."/>
            <person name="Eloe-Fadrosh E.A."/>
            <person name="Kyrpides N.C."/>
            <person name="Woyke T."/>
        </authorList>
    </citation>
    <scope>NUCLEOTIDE SEQUENCE</scope>
    <source>
        <strain evidence="1">GVMAG-M-3300023179-59</strain>
    </source>
</reference>
<organism evidence="1">
    <name type="scientific">viral metagenome</name>
    <dbReference type="NCBI Taxonomy" id="1070528"/>
    <lineage>
        <taxon>unclassified sequences</taxon>
        <taxon>metagenomes</taxon>
        <taxon>organismal metagenomes</taxon>
    </lineage>
</organism>
<protein>
    <submittedName>
        <fullName evidence="1">Uncharacterized protein</fullName>
    </submittedName>
</protein>
<dbReference type="EMBL" id="MN739849">
    <property type="protein sequence ID" value="QHT74420.1"/>
    <property type="molecule type" value="Genomic_DNA"/>
</dbReference>